<name>X1CUJ2_9ZZZZ</name>
<evidence type="ECO:0000313" key="1">
    <source>
        <dbReference type="EMBL" id="GAH11447.1"/>
    </source>
</evidence>
<protein>
    <submittedName>
        <fullName evidence="1">Uncharacterized protein</fullName>
    </submittedName>
</protein>
<accession>X1CUJ2</accession>
<gene>
    <name evidence="1" type="ORF">S01H4_63083</name>
</gene>
<sequence>MCDTNKQVSEQADVWSMIDRRQDISPNLQQKILQLSRKTRAQIENKLAGPLEGFSMSAEESVIAESNLLSSLTQIDQYSD</sequence>
<feature type="non-terminal residue" evidence="1">
    <location>
        <position position="80"/>
    </location>
</feature>
<dbReference type="AlphaFoldDB" id="X1CUJ2"/>
<dbReference type="EMBL" id="BART01037831">
    <property type="protein sequence ID" value="GAH11447.1"/>
    <property type="molecule type" value="Genomic_DNA"/>
</dbReference>
<comment type="caution">
    <text evidence="1">The sequence shown here is derived from an EMBL/GenBank/DDBJ whole genome shotgun (WGS) entry which is preliminary data.</text>
</comment>
<proteinExistence type="predicted"/>
<reference evidence="1" key="1">
    <citation type="journal article" date="2014" name="Front. Microbiol.">
        <title>High frequency of phylogenetically diverse reductive dehalogenase-homologous genes in deep subseafloor sedimentary metagenomes.</title>
        <authorList>
            <person name="Kawai M."/>
            <person name="Futagami T."/>
            <person name="Toyoda A."/>
            <person name="Takaki Y."/>
            <person name="Nishi S."/>
            <person name="Hori S."/>
            <person name="Arai W."/>
            <person name="Tsubouchi T."/>
            <person name="Morono Y."/>
            <person name="Uchiyama I."/>
            <person name="Ito T."/>
            <person name="Fujiyama A."/>
            <person name="Inagaki F."/>
            <person name="Takami H."/>
        </authorList>
    </citation>
    <scope>NUCLEOTIDE SEQUENCE</scope>
    <source>
        <strain evidence="1">Expedition CK06-06</strain>
    </source>
</reference>
<organism evidence="1">
    <name type="scientific">marine sediment metagenome</name>
    <dbReference type="NCBI Taxonomy" id="412755"/>
    <lineage>
        <taxon>unclassified sequences</taxon>
        <taxon>metagenomes</taxon>
        <taxon>ecological metagenomes</taxon>
    </lineage>
</organism>